<feature type="transmembrane region" description="Helical" evidence="2">
    <location>
        <begin position="70"/>
        <end position="94"/>
    </location>
</feature>
<sequence length="452" mass="49189">MKDRGLRSIFLQFNFSTLAQDALQNKHKHSHILLRPIFNMALAVLVDMAMIPGVFLWGDPDPLLNAIGLYGFNLFALALFSVIPHFLQCIVMLADHIRLMKKSKQTHRPRLARLVSDRLLGRIRFRHFMEPFGLTLLLLGSDIGGWLGCYWWGSDDETVMWGGVGVYFGTALLFAAIPHVVQLVQMARTCGGTPGRPPRVLRAESPGPSAPLPLAAGLAHPPQPPVRRGVPARSSLTKPLQPLQPGPAALLPGREGLQEYAARRHGSLFAGEGPRIALRFLAAARASASAARGGSSSVPAQNPRLPPPAPAGPRHTEAAPLEPEGDNERAPLLGPPGPGTSINEEHPAPRRAARGPPMERLMRWLLDPWTGLCMDLLNDTLGNACWAATCLEDPWPAVGMWGWVGFSALVNLLPHGLLLWGLLWDAHCRHRWVRTRPPSAPNAPPPATLESP</sequence>
<feature type="region of interest" description="Disordered" evidence="1">
    <location>
        <begin position="292"/>
        <end position="355"/>
    </location>
</feature>
<feature type="transmembrane region" description="Helical" evidence="2">
    <location>
        <begin position="37"/>
        <end position="58"/>
    </location>
</feature>
<name>A0ABQ8UV82_9EUKA</name>
<protein>
    <submittedName>
        <fullName evidence="3">Uncharacterized protein</fullName>
    </submittedName>
</protein>
<feature type="compositionally biased region" description="Low complexity" evidence="1">
    <location>
        <begin position="239"/>
        <end position="251"/>
    </location>
</feature>
<organism evidence="3 4">
    <name type="scientific">Paratrimastix pyriformis</name>
    <dbReference type="NCBI Taxonomy" id="342808"/>
    <lineage>
        <taxon>Eukaryota</taxon>
        <taxon>Metamonada</taxon>
        <taxon>Preaxostyla</taxon>
        <taxon>Paratrimastigidae</taxon>
        <taxon>Paratrimastix</taxon>
    </lineage>
</organism>
<feature type="region of interest" description="Disordered" evidence="1">
    <location>
        <begin position="194"/>
        <end position="251"/>
    </location>
</feature>
<comment type="caution">
    <text evidence="3">The sequence shown here is derived from an EMBL/GenBank/DDBJ whole genome shotgun (WGS) entry which is preliminary data.</text>
</comment>
<feature type="transmembrane region" description="Helical" evidence="2">
    <location>
        <begin position="159"/>
        <end position="181"/>
    </location>
</feature>
<keyword evidence="2" id="KW-0812">Transmembrane</keyword>
<dbReference type="Proteomes" id="UP001141327">
    <property type="component" value="Unassembled WGS sequence"/>
</dbReference>
<proteinExistence type="predicted"/>
<reference evidence="3" key="1">
    <citation type="journal article" date="2022" name="bioRxiv">
        <title>Genomics of Preaxostyla Flagellates Illuminates Evolutionary Transitions and the Path Towards Mitochondrial Loss.</title>
        <authorList>
            <person name="Novak L.V.F."/>
            <person name="Treitli S.C."/>
            <person name="Pyrih J."/>
            <person name="Halakuc P."/>
            <person name="Pipaliya S.V."/>
            <person name="Vacek V."/>
            <person name="Brzon O."/>
            <person name="Soukal P."/>
            <person name="Eme L."/>
            <person name="Dacks J.B."/>
            <person name="Karnkowska A."/>
            <person name="Elias M."/>
            <person name="Hampl V."/>
        </authorList>
    </citation>
    <scope>NUCLEOTIDE SEQUENCE</scope>
    <source>
        <strain evidence="3">RCP-MX</strain>
    </source>
</reference>
<keyword evidence="2" id="KW-1133">Transmembrane helix</keyword>
<feature type="transmembrane region" description="Helical" evidence="2">
    <location>
        <begin position="132"/>
        <end position="153"/>
    </location>
</feature>
<keyword evidence="4" id="KW-1185">Reference proteome</keyword>
<evidence type="ECO:0000313" key="4">
    <source>
        <dbReference type="Proteomes" id="UP001141327"/>
    </source>
</evidence>
<gene>
    <name evidence="3" type="ORF">PAPYR_1099</name>
</gene>
<evidence type="ECO:0000256" key="2">
    <source>
        <dbReference type="SAM" id="Phobius"/>
    </source>
</evidence>
<feature type="compositionally biased region" description="Low complexity" evidence="1">
    <location>
        <begin position="292"/>
        <end position="303"/>
    </location>
</feature>
<evidence type="ECO:0000313" key="3">
    <source>
        <dbReference type="EMBL" id="KAJ4462457.1"/>
    </source>
</evidence>
<evidence type="ECO:0000256" key="1">
    <source>
        <dbReference type="SAM" id="MobiDB-lite"/>
    </source>
</evidence>
<accession>A0ABQ8UV82</accession>
<keyword evidence="2" id="KW-0472">Membrane</keyword>
<dbReference type="EMBL" id="JAPMOS010000003">
    <property type="protein sequence ID" value="KAJ4462457.1"/>
    <property type="molecule type" value="Genomic_DNA"/>
</dbReference>